<keyword evidence="1" id="KW-1133">Transmembrane helix</keyword>
<protein>
    <recommendedName>
        <fullName evidence="4">Magnesium citrate secondary transporter</fullName>
    </recommendedName>
</protein>
<organism evidence="2 3">
    <name type="scientific">Nonlabens arenilitoris</name>
    <dbReference type="NCBI Taxonomy" id="1217969"/>
    <lineage>
        <taxon>Bacteria</taxon>
        <taxon>Pseudomonadati</taxon>
        <taxon>Bacteroidota</taxon>
        <taxon>Flavobacteriia</taxon>
        <taxon>Flavobacteriales</taxon>
        <taxon>Flavobacteriaceae</taxon>
        <taxon>Nonlabens</taxon>
    </lineage>
</organism>
<dbReference type="AlphaFoldDB" id="A0A2S7UD22"/>
<evidence type="ECO:0000313" key="2">
    <source>
        <dbReference type="EMBL" id="PQJ32481.1"/>
    </source>
</evidence>
<evidence type="ECO:0000313" key="3">
    <source>
        <dbReference type="Proteomes" id="UP000239747"/>
    </source>
</evidence>
<proteinExistence type="predicted"/>
<feature type="transmembrane region" description="Helical" evidence="1">
    <location>
        <begin position="101"/>
        <end position="117"/>
    </location>
</feature>
<feature type="transmembrane region" description="Helical" evidence="1">
    <location>
        <begin position="7"/>
        <end position="26"/>
    </location>
</feature>
<feature type="transmembrane region" description="Helical" evidence="1">
    <location>
        <begin position="46"/>
        <end position="63"/>
    </location>
</feature>
<accession>A0A2S7UD22</accession>
<keyword evidence="3" id="KW-1185">Reference proteome</keyword>
<evidence type="ECO:0000256" key="1">
    <source>
        <dbReference type="SAM" id="Phobius"/>
    </source>
</evidence>
<keyword evidence="1" id="KW-0472">Membrane</keyword>
<evidence type="ECO:0008006" key="4">
    <source>
        <dbReference type="Google" id="ProtNLM"/>
    </source>
</evidence>
<keyword evidence="1" id="KW-0812">Transmembrane</keyword>
<gene>
    <name evidence="2" type="ORF">BST92_11320</name>
</gene>
<comment type="caution">
    <text evidence="2">The sequence shown here is derived from an EMBL/GenBank/DDBJ whole genome shotgun (WGS) entry which is preliminary data.</text>
</comment>
<dbReference type="Proteomes" id="UP000239747">
    <property type="component" value="Unassembled WGS sequence"/>
</dbReference>
<name>A0A2S7UD22_9FLAO</name>
<reference evidence="2 3" key="1">
    <citation type="submission" date="2017-01" db="EMBL/GenBank/DDBJ databases">
        <title>Trade-off between light-utilization and light-protection in marine flavobacteria.</title>
        <authorList>
            <person name="Kumagai Y."/>
            <person name="Yoshizawa S."/>
            <person name="Kogure K."/>
            <person name="Iwasaki W."/>
        </authorList>
    </citation>
    <scope>NUCLEOTIDE SEQUENCE [LARGE SCALE GENOMIC DNA]</scope>
    <source>
        <strain evidence="2 3">KCTC 32109</strain>
    </source>
</reference>
<feature type="transmembrane region" description="Helical" evidence="1">
    <location>
        <begin position="70"/>
        <end position="89"/>
    </location>
</feature>
<dbReference type="EMBL" id="MTPW01000001">
    <property type="protein sequence ID" value="PQJ32481.1"/>
    <property type="molecule type" value="Genomic_DNA"/>
</dbReference>
<sequence>MIQRLPLKTLHFIFVICLLIYCIVQVMKSENYVTYPFVYNHLNDLVVIPIVATIGLHAIWMVKKNRQLRVGIIGLLSLVMLYSLYFEYYLPLSNARYTSDFWDIVCYAAGAIIFYIAQKLP</sequence>